<sequence>MRAYKKYLRSLGCCRVTQQKLFPLPRWPFERDEEPRNLEGVPPQTTQEIRNPFADTLAALSRGDHLFPELAPAVERPRWYGSSNGDGPFMPWKGFRQRV</sequence>
<evidence type="ECO:0000313" key="1">
    <source>
        <dbReference type="EMBL" id="GIY01279.1"/>
    </source>
</evidence>
<accession>A0AAV4PW38</accession>
<evidence type="ECO:0000313" key="2">
    <source>
        <dbReference type="Proteomes" id="UP001054837"/>
    </source>
</evidence>
<dbReference type="EMBL" id="BPLQ01003552">
    <property type="protein sequence ID" value="GIY01279.1"/>
    <property type="molecule type" value="Genomic_DNA"/>
</dbReference>
<name>A0AAV4PW38_9ARAC</name>
<proteinExistence type="predicted"/>
<comment type="caution">
    <text evidence="1">The sequence shown here is derived from an EMBL/GenBank/DDBJ whole genome shotgun (WGS) entry which is preliminary data.</text>
</comment>
<keyword evidence="2" id="KW-1185">Reference proteome</keyword>
<dbReference type="Proteomes" id="UP001054837">
    <property type="component" value="Unassembled WGS sequence"/>
</dbReference>
<reference evidence="1 2" key="1">
    <citation type="submission" date="2021-06" db="EMBL/GenBank/DDBJ databases">
        <title>Caerostris darwini draft genome.</title>
        <authorList>
            <person name="Kono N."/>
            <person name="Arakawa K."/>
        </authorList>
    </citation>
    <scope>NUCLEOTIDE SEQUENCE [LARGE SCALE GENOMIC DNA]</scope>
</reference>
<dbReference type="AlphaFoldDB" id="A0AAV4PW38"/>
<gene>
    <name evidence="1" type="ORF">CDAR_213311</name>
</gene>
<organism evidence="1 2">
    <name type="scientific">Caerostris darwini</name>
    <dbReference type="NCBI Taxonomy" id="1538125"/>
    <lineage>
        <taxon>Eukaryota</taxon>
        <taxon>Metazoa</taxon>
        <taxon>Ecdysozoa</taxon>
        <taxon>Arthropoda</taxon>
        <taxon>Chelicerata</taxon>
        <taxon>Arachnida</taxon>
        <taxon>Araneae</taxon>
        <taxon>Araneomorphae</taxon>
        <taxon>Entelegynae</taxon>
        <taxon>Araneoidea</taxon>
        <taxon>Araneidae</taxon>
        <taxon>Caerostris</taxon>
    </lineage>
</organism>
<protein>
    <submittedName>
        <fullName evidence="1">Uncharacterized protein</fullName>
    </submittedName>
</protein>